<evidence type="ECO:0000256" key="2">
    <source>
        <dbReference type="SAM" id="Phobius"/>
    </source>
</evidence>
<reference evidence="4" key="1">
    <citation type="submission" date="2024-02" db="UniProtKB">
        <authorList>
            <consortium name="WormBaseParasite"/>
        </authorList>
    </citation>
    <scope>IDENTIFICATION</scope>
</reference>
<proteinExistence type="predicted"/>
<organism evidence="3 4">
    <name type="scientific">Mesorhabditis belari</name>
    <dbReference type="NCBI Taxonomy" id="2138241"/>
    <lineage>
        <taxon>Eukaryota</taxon>
        <taxon>Metazoa</taxon>
        <taxon>Ecdysozoa</taxon>
        <taxon>Nematoda</taxon>
        <taxon>Chromadorea</taxon>
        <taxon>Rhabditida</taxon>
        <taxon>Rhabditina</taxon>
        <taxon>Rhabditomorpha</taxon>
        <taxon>Rhabditoidea</taxon>
        <taxon>Rhabditidae</taxon>
        <taxon>Mesorhabditinae</taxon>
        <taxon>Mesorhabditis</taxon>
    </lineage>
</organism>
<accession>A0AAF3EYF4</accession>
<evidence type="ECO:0000313" key="4">
    <source>
        <dbReference type="WBParaSite" id="MBELARI_LOCUS19233"/>
    </source>
</evidence>
<name>A0AAF3EYF4_9BILA</name>
<dbReference type="WBParaSite" id="MBELARI_LOCUS19233">
    <property type="protein sequence ID" value="MBELARI_LOCUS19233"/>
    <property type="gene ID" value="MBELARI_LOCUS19233"/>
</dbReference>
<protein>
    <submittedName>
        <fullName evidence="4">Uncharacterized protein</fullName>
    </submittedName>
</protein>
<evidence type="ECO:0000256" key="1">
    <source>
        <dbReference type="SAM" id="Coils"/>
    </source>
</evidence>
<sequence>MSLMSNGRLRVLFAIACISFLFLYHYRTQELEIVAQGISADLLKCQEQTDSVIARLQLMYDHKELASDLLNRERREILLKKEEFETRVRRCELESARVKKDLNNCQADPAGFNAPPTLAPSLKQAEMLLLKEKEVLQLKENLEQLQHILEEKRLEIEKLQNEKQTLQITTENCLNKLSLQAAVSRKIRK</sequence>
<dbReference type="Proteomes" id="UP000887575">
    <property type="component" value="Unassembled WGS sequence"/>
</dbReference>
<keyword evidence="2" id="KW-0472">Membrane</keyword>
<dbReference type="AlphaFoldDB" id="A0AAF3EYF4"/>
<keyword evidence="2" id="KW-0812">Transmembrane</keyword>
<keyword evidence="3" id="KW-1185">Reference proteome</keyword>
<keyword evidence="2" id="KW-1133">Transmembrane helix</keyword>
<keyword evidence="1" id="KW-0175">Coiled coil</keyword>
<feature type="coiled-coil region" evidence="1">
    <location>
        <begin position="128"/>
        <end position="176"/>
    </location>
</feature>
<evidence type="ECO:0000313" key="3">
    <source>
        <dbReference type="Proteomes" id="UP000887575"/>
    </source>
</evidence>
<feature type="transmembrane region" description="Helical" evidence="2">
    <location>
        <begin position="7"/>
        <end position="26"/>
    </location>
</feature>